<dbReference type="Pfam" id="PF00156">
    <property type="entry name" value="Pribosyltran"/>
    <property type="match status" value="1"/>
</dbReference>
<keyword evidence="3" id="KW-1185">Reference proteome</keyword>
<dbReference type="InterPro" id="IPR050137">
    <property type="entry name" value="PyrR_bifunctional"/>
</dbReference>
<dbReference type="PATRIC" id="fig|1454001.3.peg.2971"/>
<evidence type="ECO:0000313" key="2">
    <source>
        <dbReference type="EMBL" id="EXI65717.1"/>
    </source>
</evidence>
<dbReference type="STRING" id="1454001.AW08_02927"/>
<sequence length="182" mass="19765">MNASTRSCIYDERQLQPVLERMAAGLVGLLADDEIVLVGIRRRGVPLAAMLAERLTARGVRLVLRLELVVKRYADDLSLLHPQTRLSEDAAPTAADLSGRTVLVVDDVLYRGHSLLRVVQHLVGRGAARVVSTVLVDRGVSLLPIHADVAGLRLDMPAGSIVEVHVPPYEADFSIELVRPGD</sequence>
<dbReference type="InterPro" id="IPR000836">
    <property type="entry name" value="PRTase_dom"/>
</dbReference>
<accession>A0A011NM35</accession>
<comment type="caution">
    <text evidence="2">The sequence shown here is derived from an EMBL/GenBank/DDBJ whole genome shotgun (WGS) entry which is preliminary data.</text>
</comment>
<gene>
    <name evidence="2" type="primary">pyrR_2</name>
    <name evidence="2" type="ORF">AW08_02927</name>
</gene>
<dbReference type="CDD" id="cd06223">
    <property type="entry name" value="PRTases_typeI"/>
    <property type="match status" value="1"/>
</dbReference>
<dbReference type="EMBL" id="JFAX01000019">
    <property type="protein sequence ID" value="EXI65717.1"/>
    <property type="molecule type" value="Genomic_DNA"/>
</dbReference>
<dbReference type="PANTHER" id="PTHR11608">
    <property type="entry name" value="BIFUNCTIONAL PROTEIN PYRR"/>
    <property type="match status" value="1"/>
</dbReference>
<feature type="domain" description="Phosphoribosyltransferase" evidence="1">
    <location>
        <begin position="10"/>
        <end position="151"/>
    </location>
</feature>
<proteinExistence type="predicted"/>
<dbReference type="SUPFAM" id="SSF53271">
    <property type="entry name" value="PRTase-like"/>
    <property type="match status" value="1"/>
</dbReference>
<reference evidence="2" key="1">
    <citation type="submission" date="2014-02" db="EMBL/GenBank/DDBJ databases">
        <title>Expanding our view of genomic diversity in Candidatus Accumulibacter clades.</title>
        <authorList>
            <person name="Skennerton C.T."/>
            <person name="Barr J.J."/>
            <person name="Slater F.R."/>
            <person name="Bond P.L."/>
            <person name="Tyson G.W."/>
        </authorList>
    </citation>
    <scope>NUCLEOTIDE SEQUENCE [LARGE SCALE GENOMIC DNA]</scope>
</reference>
<dbReference type="PANTHER" id="PTHR11608:SF0">
    <property type="entry name" value="BIFUNCTIONAL PROTEIN PYRR"/>
    <property type="match status" value="1"/>
</dbReference>
<dbReference type="InterPro" id="IPR029057">
    <property type="entry name" value="PRTase-like"/>
</dbReference>
<evidence type="ECO:0000259" key="1">
    <source>
        <dbReference type="Pfam" id="PF00156"/>
    </source>
</evidence>
<protein>
    <submittedName>
        <fullName evidence="2">Bifunctional protein PyrR</fullName>
    </submittedName>
</protein>
<organism evidence="2 3">
    <name type="scientific">Candidatus Accumulibacter adjunctus</name>
    <dbReference type="NCBI Taxonomy" id="1454001"/>
    <lineage>
        <taxon>Bacteria</taxon>
        <taxon>Pseudomonadati</taxon>
        <taxon>Pseudomonadota</taxon>
        <taxon>Betaproteobacteria</taxon>
        <taxon>Candidatus Accumulibacter</taxon>
    </lineage>
</organism>
<dbReference type="Gene3D" id="3.40.50.2020">
    <property type="match status" value="1"/>
</dbReference>
<evidence type="ECO:0000313" key="3">
    <source>
        <dbReference type="Proteomes" id="UP000020218"/>
    </source>
</evidence>
<dbReference type="Proteomes" id="UP000020218">
    <property type="component" value="Unassembled WGS sequence"/>
</dbReference>
<dbReference type="AlphaFoldDB" id="A0A011NM35"/>
<name>A0A011NM35_9PROT</name>